<dbReference type="PANTHER" id="PTHR33694">
    <property type="entry name" value="UDP-3-O-ACYL-N-ACETYLGLUCOSAMINE DEACETYLASE 1, MITOCHONDRIAL-RELATED"/>
    <property type="match status" value="1"/>
</dbReference>
<dbReference type="PANTHER" id="PTHR33694:SF1">
    <property type="entry name" value="UDP-3-O-ACYL-N-ACETYLGLUCOSAMINE DEACETYLASE 1, MITOCHONDRIAL-RELATED"/>
    <property type="match status" value="1"/>
</dbReference>
<feature type="non-terminal residue" evidence="1">
    <location>
        <position position="63"/>
    </location>
</feature>
<name>T0Y8A7_9ZZZZ</name>
<organism evidence="1">
    <name type="scientific">mine drainage metagenome</name>
    <dbReference type="NCBI Taxonomy" id="410659"/>
    <lineage>
        <taxon>unclassified sequences</taxon>
        <taxon>metagenomes</taxon>
        <taxon>ecological metagenomes</taxon>
    </lineage>
</organism>
<dbReference type="GO" id="GO:0009245">
    <property type="term" value="P:lipid A biosynthetic process"/>
    <property type="evidence" value="ECO:0007669"/>
    <property type="project" value="InterPro"/>
</dbReference>
<dbReference type="GO" id="GO:0016020">
    <property type="term" value="C:membrane"/>
    <property type="evidence" value="ECO:0007669"/>
    <property type="project" value="GOC"/>
</dbReference>
<protein>
    <submittedName>
        <fullName evidence="1">UDP-3-O-acyl N-acetylglucosamine deacetylase</fullName>
    </submittedName>
</protein>
<reference evidence="1" key="1">
    <citation type="submission" date="2013-08" db="EMBL/GenBank/DDBJ databases">
        <authorList>
            <person name="Mendez C."/>
            <person name="Richter M."/>
            <person name="Ferrer M."/>
            <person name="Sanchez J."/>
        </authorList>
    </citation>
    <scope>NUCLEOTIDE SEQUENCE</scope>
</reference>
<dbReference type="InterPro" id="IPR020568">
    <property type="entry name" value="Ribosomal_Su5_D2-typ_SF"/>
</dbReference>
<dbReference type="InterPro" id="IPR015870">
    <property type="entry name" value="UDP-acyl_N-AcGlcN_deAcase_N"/>
</dbReference>
<dbReference type="GO" id="GO:0103117">
    <property type="term" value="F:UDP-3-O-acyl-N-acetylglucosamine deacetylase activity"/>
    <property type="evidence" value="ECO:0007669"/>
    <property type="project" value="InterPro"/>
</dbReference>
<dbReference type="Gene3D" id="3.30.230.20">
    <property type="entry name" value="lpxc deacetylase, domain 1"/>
    <property type="match status" value="1"/>
</dbReference>
<proteinExistence type="predicted"/>
<dbReference type="InterPro" id="IPR004463">
    <property type="entry name" value="UDP-acyl_GlcNac_deAcase"/>
</dbReference>
<dbReference type="AlphaFoldDB" id="T0Y8A7"/>
<sequence>MGQQRTLKSSVRTSGVGLHTGVKVEINLCPAGVDQGIRFIRTDLPGRPEVPALADFVTDTRLS</sequence>
<dbReference type="Pfam" id="PF03331">
    <property type="entry name" value="LpxC"/>
    <property type="match status" value="1"/>
</dbReference>
<dbReference type="EMBL" id="AUZX01015813">
    <property type="protein sequence ID" value="EQD28037.1"/>
    <property type="molecule type" value="Genomic_DNA"/>
</dbReference>
<gene>
    <name evidence="1" type="ORF">B1A_21395</name>
</gene>
<dbReference type="SUPFAM" id="SSF54211">
    <property type="entry name" value="Ribosomal protein S5 domain 2-like"/>
    <property type="match status" value="1"/>
</dbReference>
<reference evidence="1" key="2">
    <citation type="journal article" date="2014" name="ISME J.">
        <title>Microbial stratification in low pH oxic and suboxic macroscopic growths along an acid mine drainage.</title>
        <authorList>
            <person name="Mendez-Garcia C."/>
            <person name="Mesa V."/>
            <person name="Sprenger R.R."/>
            <person name="Richter M."/>
            <person name="Diez M.S."/>
            <person name="Solano J."/>
            <person name="Bargiela R."/>
            <person name="Golyshina O.V."/>
            <person name="Manteca A."/>
            <person name="Ramos J.L."/>
            <person name="Gallego J.R."/>
            <person name="Llorente I."/>
            <person name="Martins Dos Santos V.A."/>
            <person name="Jensen O.N."/>
            <person name="Pelaez A.I."/>
            <person name="Sanchez J."/>
            <person name="Ferrer M."/>
        </authorList>
    </citation>
    <scope>NUCLEOTIDE SEQUENCE</scope>
</reference>
<accession>T0Y8A7</accession>
<comment type="caution">
    <text evidence="1">The sequence shown here is derived from an EMBL/GenBank/DDBJ whole genome shotgun (WGS) entry which is preliminary data.</text>
</comment>
<evidence type="ECO:0000313" key="1">
    <source>
        <dbReference type="EMBL" id="EQD28037.1"/>
    </source>
</evidence>